<protein>
    <recommendedName>
        <fullName evidence="1">peptidyl-tRNA hydrolase</fullName>
        <ecNumber evidence="1">3.1.1.29</ecNumber>
    </recommendedName>
</protein>
<reference evidence="6" key="3">
    <citation type="submission" date="2025-09" db="UniProtKB">
        <authorList>
            <consortium name="Ensembl"/>
        </authorList>
    </citation>
    <scope>IDENTIFICATION</scope>
</reference>
<keyword evidence="3" id="KW-0378">Hydrolase</keyword>
<evidence type="ECO:0000256" key="2">
    <source>
        <dbReference type="ARBA" id="ARBA00022555"/>
    </source>
</evidence>
<dbReference type="InterPro" id="IPR001328">
    <property type="entry name" value="Pept_tRNA_hydro"/>
</dbReference>
<keyword evidence="7" id="KW-1185">Reference proteome</keyword>
<evidence type="ECO:0000313" key="7">
    <source>
        <dbReference type="Proteomes" id="UP000694680"/>
    </source>
</evidence>
<gene>
    <name evidence="6" type="primary">LOC114470053</name>
</gene>
<proteinExistence type="inferred from homology"/>
<evidence type="ECO:0000313" key="6">
    <source>
        <dbReference type="Ensembl" id="ENSGWIP00000014127.1"/>
    </source>
</evidence>
<dbReference type="Ensembl" id="ENSGWIT00000015634.1">
    <property type="protein sequence ID" value="ENSGWIP00000014127.1"/>
    <property type="gene ID" value="ENSGWIG00000007969.1"/>
</dbReference>
<dbReference type="EC" id="3.1.1.29" evidence="1"/>
<reference evidence="6" key="2">
    <citation type="submission" date="2025-08" db="UniProtKB">
        <authorList>
            <consortium name="Ensembl"/>
        </authorList>
    </citation>
    <scope>IDENTIFICATION</scope>
</reference>
<reference evidence="6" key="1">
    <citation type="submission" date="2020-06" db="EMBL/GenBank/DDBJ databases">
        <authorList>
            <consortium name="Wellcome Sanger Institute Data Sharing"/>
        </authorList>
    </citation>
    <scope>NUCLEOTIDE SEQUENCE [LARGE SCALE GENOMIC DNA]</scope>
</reference>
<dbReference type="NCBIfam" id="TIGR00447">
    <property type="entry name" value="pth"/>
    <property type="match status" value="1"/>
</dbReference>
<dbReference type="InterPro" id="IPR018171">
    <property type="entry name" value="Pept_tRNA_hydro_CS"/>
</dbReference>
<evidence type="ECO:0000256" key="4">
    <source>
        <dbReference type="ARBA" id="ARBA00022884"/>
    </source>
</evidence>
<dbReference type="GO" id="GO:0004045">
    <property type="term" value="F:peptidyl-tRNA hydrolase activity"/>
    <property type="evidence" value="ECO:0007669"/>
    <property type="project" value="UniProtKB-EC"/>
</dbReference>
<sequence>VEPTVEPGHGERIARYSEWNYRGKKYQDVGLGNPGMERTRHSVGMAVISALADHLGVANRWGGDRSVCGDVIMTEVHGSPLVLLRPRRMMNINGVCVAKAAAKYGIKPENILLVHDELDKPLGKMSIKQGGSARGHNGVRSCVECLQTDVMPRLRVGIGRPAGRTSVERHVLTGFSSEEQNIVNCVLVQSVELLLLQLEHPKPVFRSVIKVTFQRLKLWKTGEFWKIKL</sequence>
<evidence type="ECO:0000256" key="3">
    <source>
        <dbReference type="ARBA" id="ARBA00022801"/>
    </source>
</evidence>
<name>A0A8C5DZY9_GOUWI</name>
<dbReference type="PROSITE" id="PS01196">
    <property type="entry name" value="PEPT_TRNA_HYDROL_2"/>
    <property type="match status" value="1"/>
</dbReference>
<dbReference type="GO" id="GO:0000049">
    <property type="term" value="F:tRNA binding"/>
    <property type="evidence" value="ECO:0007669"/>
    <property type="project" value="UniProtKB-KW"/>
</dbReference>
<dbReference type="InterPro" id="IPR036416">
    <property type="entry name" value="Pept_tRNA_hydro_sf"/>
</dbReference>
<dbReference type="Gene3D" id="3.40.50.1470">
    <property type="entry name" value="Peptidyl-tRNA hydrolase"/>
    <property type="match status" value="1"/>
</dbReference>
<dbReference type="PANTHER" id="PTHR17224">
    <property type="entry name" value="PEPTIDYL-TRNA HYDROLASE"/>
    <property type="match status" value="1"/>
</dbReference>
<dbReference type="SUPFAM" id="SSF53178">
    <property type="entry name" value="Peptidyl-tRNA hydrolase-like"/>
    <property type="match status" value="1"/>
</dbReference>
<accession>A0A8C5DZY9</accession>
<keyword evidence="2" id="KW-0820">tRNA-binding</keyword>
<evidence type="ECO:0000256" key="5">
    <source>
        <dbReference type="ARBA" id="ARBA00038063"/>
    </source>
</evidence>
<dbReference type="CDD" id="cd00462">
    <property type="entry name" value="PTH"/>
    <property type="match status" value="1"/>
</dbReference>
<comment type="similarity">
    <text evidence="5">Belongs to the PTH family.</text>
</comment>
<evidence type="ECO:0000256" key="1">
    <source>
        <dbReference type="ARBA" id="ARBA00013260"/>
    </source>
</evidence>
<dbReference type="Proteomes" id="UP000694680">
    <property type="component" value="Chromosome 9"/>
</dbReference>
<dbReference type="Pfam" id="PF01195">
    <property type="entry name" value="Pept_tRNA_hydro"/>
    <property type="match status" value="1"/>
</dbReference>
<dbReference type="AlphaFoldDB" id="A0A8C5DZY9"/>
<organism evidence="6 7">
    <name type="scientific">Gouania willdenowi</name>
    <name type="common">Blunt-snouted clingfish</name>
    <name type="synonym">Lepadogaster willdenowi</name>
    <dbReference type="NCBI Taxonomy" id="441366"/>
    <lineage>
        <taxon>Eukaryota</taxon>
        <taxon>Metazoa</taxon>
        <taxon>Chordata</taxon>
        <taxon>Craniata</taxon>
        <taxon>Vertebrata</taxon>
        <taxon>Euteleostomi</taxon>
        <taxon>Actinopterygii</taxon>
        <taxon>Neopterygii</taxon>
        <taxon>Teleostei</taxon>
        <taxon>Neoteleostei</taxon>
        <taxon>Acanthomorphata</taxon>
        <taxon>Ovalentaria</taxon>
        <taxon>Blenniimorphae</taxon>
        <taxon>Blenniiformes</taxon>
        <taxon>Gobiesocoidei</taxon>
        <taxon>Gobiesocidae</taxon>
        <taxon>Gobiesocinae</taxon>
        <taxon>Gouania</taxon>
    </lineage>
</organism>
<dbReference type="PANTHER" id="PTHR17224:SF1">
    <property type="entry name" value="PEPTIDYL-TRNA HYDROLASE"/>
    <property type="match status" value="1"/>
</dbReference>
<keyword evidence="4" id="KW-0694">RNA-binding</keyword>